<feature type="compositionally biased region" description="Low complexity" evidence="6">
    <location>
        <begin position="341"/>
        <end position="350"/>
    </location>
</feature>
<dbReference type="Proteomes" id="UP000318571">
    <property type="component" value="Chromosome 11"/>
</dbReference>
<dbReference type="Pfam" id="PF03126">
    <property type="entry name" value="Plus-3"/>
    <property type="match status" value="1"/>
</dbReference>
<feature type="compositionally biased region" description="Acidic residues" evidence="6">
    <location>
        <begin position="224"/>
        <end position="241"/>
    </location>
</feature>
<feature type="compositionally biased region" description="Basic and acidic residues" evidence="6">
    <location>
        <begin position="298"/>
        <end position="335"/>
    </location>
</feature>
<evidence type="ECO:0000313" key="9">
    <source>
        <dbReference type="Proteomes" id="UP000318571"/>
    </source>
</evidence>
<evidence type="ECO:0000256" key="1">
    <source>
        <dbReference type="ARBA" id="ARBA00004123"/>
    </source>
</evidence>
<dbReference type="InterPro" id="IPR036128">
    <property type="entry name" value="Plus3-like_sf"/>
</dbReference>
<dbReference type="GO" id="GO:0016593">
    <property type="term" value="C:Cdc73/Paf1 complex"/>
    <property type="evidence" value="ECO:0007669"/>
    <property type="project" value="TreeGrafter"/>
</dbReference>
<feature type="compositionally biased region" description="Low complexity" evidence="6">
    <location>
        <begin position="1"/>
        <end position="75"/>
    </location>
</feature>
<dbReference type="SUPFAM" id="SSF159042">
    <property type="entry name" value="Plus3-like"/>
    <property type="match status" value="1"/>
</dbReference>
<comment type="caution">
    <text evidence="8">The sequence shown here is derived from an EMBL/GenBank/DDBJ whole genome shotgun (WGS) entry which is preliminary data.</text>
</comment>
<dbReference type="OMA" id="ISGCYAR"/>
<keyword evidence="9" id="KW-1185">Reference proteome</keyword>
<feature type="compositionally biased region" description="Basic residues" evidence="6">
    <location>
        <begin position="202"/>
        <end position="212"/>
    </location>
</feature>
<evidence type="ECO:0000313" key="8">
    <source>
        <dbReference type="EMBL" id="TRY77906.1"/>
    </source>
</evidence>
<dbReference type="SMART" id="SM00719">
    <property type="entry name" value="Plus3"/>
    <property type="match status" value="1"/>
</dbReference>
<organism evidence="8 9">
    <name type="scientific">Tigriopus californicus</name>
    <name type="common">Marine copepod</name>
    <dbReference type="NCBI Taxonomy" id="6832"/>
    <lineage>
        <taxon>Eukaryota</taxon>
        <taxon>Metazoa</taxon>
        <taxon>Ecdysozoa</taxon>
        <taxon>Arthropoda</taxon>
        <taxon>Crustacea</taxon>
        <taxon>Multicrustacea</taxon>
        <taxon>Hexanauplia</taxon>
        <taxon>Copepoda</taxon>
        <taxon>Harpacticoida</taxon>
        <taxon>Harpacticidae</taxon>
        <taxon>Tigriopus</taxon>
    </lineage>
</organism>
<dbReference type="OrthoDB" id="166375at2759"/>
<evidence type="ECO:0000256" key="6">
    <source>
        <dbReference type="SAM" id="MobiDB-lite"/>
    </source>
</evidence>
<evidence type="ECO:0000259" key="7">
    <source>
        <dbReference type="PROSITE" id="PS51360"/>
    </source>
</evidence>
<evidence type="ECO:0000256" key="2">
    <source>
        <dbReference type="ARBA" id="ARBA00023015"/>
    </source>
</evidence>
<dbReference type="Gene3D" id="3.90.70.200">
    <property type="entry name" value="Plus-3 domain"/>
    <property type="match status" value="1"/>
</dbReference>
<feature type="region of interest" description="Disordered" evidence="6">
    <location>
        <begin position="677"/>
        <end position="709"/>
    </location>
</feature>
<protein>
    <recommendedName>
        <fullName evidence="7">Plus3 domain-containing protein</fullName>
    </recommendedName>
</protein>
<dbReference type="STRING" id="6832.A0A553PJP0"/>
<keyword evidence="5" id="KW-0175">Coiled coil</keyword>
<gene>
    <name evidence="8" type="ORF">TCAL_08119</name>
</gene>
<proteinExistence type="predicted"/>
<feature type="region of interest" description="Disordered" evidence="6">
    <location>
        <begin position="1"/>
        <end position="383"/>
    </location>
</feature>
<feature type="compositionally biased region" description="Acidic residues" evidence="6">
    <location>
        <begin position="147"/>
        <end position="172"/>
    </location>
</feature>
<feature type="compositionally biased region" description="Basic and acidic residues" evidence="6">
    <location>
        <begin position="180"/>
        <end position="201"/>
    </location>
</feature>
<keyword evidence="3" id="KW-0804">Transcription</keyword>
<evidence type="ECO:0000256" key="4">
    <source>
        <dbReference type="ARBA" id="ARBA00023242"/>
    </source>
</evidence>
<feature type="domain" description="Plus3" evidence="7">
    <location>
        <begin position="392"/>
        <end position="524"/>
    </location>
</feature>
<comment type="subcellular location">
    <subcellularLocation>
        <location evidence="1">Nucleus</location>
    </subcellularLocation>
</comment>
<feature type="compositionally biased region" description="Basic and acidic residues" evidence="6">
    <location>
        <begin position="677"/>
        <end position="696"/>
    </location>
</feature>
<evidence type="ECO:0000256" key="3">
    <source>
        <dbReference type="ARBA" id="ARBA00023163"/>
    </source>
</evidence>
<evidence type="ECO:0000256" key="5">
    <source>
        <dbReference type="SAM" id="Coils"/>
    </source>
</evidence>
<reference evidence="8 9" key="1">
    <citation type="journal article" date="2018" name="Nat. Ecol. Evol.">
        <title>Genomic signatures of mitonuclear coevolution across populations of Tigriopus californicus.</title>
        <authorList>
            <person name="Barreto F.S."/>
            <person name="Watson E.T."/>
            <person name="Lima T.G."/>
            <person name="Willett C.S."/>
            <person name="Edmands S."/>
            <person name="Li W."/>
            <person name="Burton R.S."/>
        </authorList>
    </citation>
    <scope>NUCLEOTIDE SEQUENCE [LARGE SCALE GENOMIC DNA]</scope>
    <source>
        <strain evidence="8 9">San Diego</strain>
    </source>
</reference>
<sequence>MSSAASSPAQSRTSSPARSRSSSRSSSRSRSASRSSSRSPQGSPARSPAVSATRSRSPSSSPVSSSSSAASSRSPSPEPVAKLKVKIKDRKKSATPRREEDEGAGSQSEDEETISAGQRTRPGRGGAKPVANKKKAPAEKKKAAPVEEGEVSDSDKEFDDGLDDDLIGDDEDRALLAQMTEREREQELFKRAEIRENLRKKFEIKKRLKQQQKLKGPEVKSAPDEDDDDDDDDHNDEDEDRDGGAQGGPGVDPNESMSDDDFDTNQMLDAKERSQDRKRNLEQQKFDKKSMALNKLKAINEERQRKEKEKEKQRELDRETKDSESSTERGRSSDKRKTKRSSSSSGSEAGSYRRRSSSSSSSSRSRSRSRSSSSSGSDTERFRKAPKVEKFVETMEDLEPIRLSRTKIERFLFLPHFRNIVNGCFVRIGIGNNPAGQSVYRCTEVVEVVETAKVYQLGKTKTNQGLKLKFGKQERVFRLQFISNSPLTPTEFEKWKYTCQENQISLPTKDFVHSKSQEIKKAMTYEYSSADVDAMIQKNEKFNKNPVNYAMKKANLMKEKEIALSDHNDEKANQLEQELKELEETAEKLNKRRNHNTKFNSISFINDRNRKNNVWKAEEAIKQEILRKKEMGVEDNPFLRRKCNPRMVTKSQTNVPPELLKAMAANEKFQQELKDKLEKENEKKRRGDDLDGPDSKKKGKLGGSGASLAGGKEDIFDAHDFDIEIDVGIGGLGGGPGSGGGDGPSTAASEVVPSPRAMPTAASISKTSGPARRSLNLADYKKKRGLI</sequence>
<name>A0A553PJP0_TIGCA</name>
<dbReference type="AlphaFoldDB" id="A0A553PJP0"/>
<dbReference type="GO" id="GO:0003677">
    <property type="term" value="F:DNA binding"/>
    <property type="evidence" value="ECO:0007669"/>
    <property type="project" value="InterPro"/>
</dbReference>
<feature type="compositionally biased region" description="Low complexity" evidence="6">
    <location>
        <begin position="357"/>
        <end position="377"/>
    </location>
</feature>
<feature type="region of interest" description="Disordered" evidence="6">
    <location>
        <begin position="732"/>
        <end position="787"/>
    </location>
</feature>
<feature type="compositionally biased region" description="Gly residues" evidence="6">
    <location>
        <begin position="732"/>
        <end position="743"/>
    </location>
</feature>
<dbReference type="EMBL" id="VCGU01000003">
    <property type="protein sequence ID" value="TRY77906.1"/>
    <property type="molecule type" value="Genomic_DNA"/>
</dbReference>
<accession>A0A553PJP0</accession>
<dbReference type="InterPro" id="IPR004343">
    <property type="entry name" value="Plus-3_dom"/>
</dbReference>
<feature type="compositionally biased region" description="Basic and acidic residues" evidence="6">
    <location>
        <begin position="269"/>
        <end position="290"/>
    </location>
</feature>
<dbReference type="PANTHER" id="PTHR13115:SF8">
    <property type="entry name" value="RNA POLYMERASE-ASSOCIATED PROTEIN RTF1 HOMOLOG"/>
    <property type="match status" value="1"/>
</dbReference>
<dbReference type="PANTHER" id="PTHR13115">
    <property type="entry name" value="RNA POLYMERASE-ASSOCIATED PROTEIN RTF1 HOMOLOG"/>
    <property type="match status" value="1"/>
</dbReference>
<keyword evidence="4" id="KW-0539">Nucleus</keyword>
<keyword evidence="2" id="KW-0805">Transcription regulation</keyword>
<dbReference type="PROSITE" id="PS51360">
    <property type="entry name" value="PLUS3"/>
    <property type="match status" value="1"/>
</dbReference>
<feature type="compositionally biased region" description="Basic residues" evidence="6">
    <location>
        <begin position="83"/>
        <end position="95"/>
    </location>
</feature>
<dbReference type="GO" id="GO:1990269">
    <property type="term" value="F:RNA polymerase II C-terminal domain phosphoserine binding"/>
    <property type="evidence" value="ECO:0007669"/>
    <property type="project" value="TreeGrafter"/>
</dbReference>
<feature type="coiled-coil region" evidence="5">
    <location>
        <begin position="557"/>
        <end position="595"/>
    </location>
</feature>
<feature type="compositionally biased region" description="Basic and acidic residues" evidence="6">
    <location>
        <begin position="136"/>
        <end position="145"/>
    </location>
</feature>